<dbReference type="Proteomes" id="UP000006757">
    <property type="component" value="Unassembled WGS sequence"/>
</dbReference>
<keyword evidence="1" id="KW-0732">Signal</keyword>
<proteinExistence type="predicted"/>
<evidence type="ECO:0000313" key="3">
    <source>
        <dbReference type="Proteomes" id="UP000006757"/>
    </source>
</evidence>
<organism evidence="2 3">
    <name type="scientific">Trichosporon asahii var. asahii (strain CBS 8904)</name>
    <name type="common">Yeast</name>
    <dbReference type="NCBI Taxonomy" id="1220162"/>
    <lineage>
        <taxon>Eukaryota</taxon>
        <taxon>Fungi</taxon>
        <taxon>Dikarya</taxon>
        <taxon>Basidiomycota</taxon>
        <taxon>Agaricomycotina</taxon>
        <taxon>Tremellomycetes</taxon>
        <taxon>Trichosporonales</taxon>
        <taxon>Trichosporonaceae</taxon>
        <taxon>Trichosporon</taxon>
    </lineage>
</organism>
<reference evidence="2 3" key="1">
    <citation type="journal article" date="2012" name="Eukaryot. Cell">
        <title>Genome sequence of the Trichosporon asahii environmental strain CBS 8904.</title>
        <authorList>
            <person name="Yang R.Y."/>
            <person name="Li H.T."/>
            <person name="Zhu H."/>
            <person name="Zhou G.P."/>
            <person name="Wang M."/>
            <person name="Wang L."/>
        </authorList>
    </citation>
    <scope>NUCLEOTIDE SEQUENCE [LARGE SCALE GENOMIC DNA]</scope>
    <source>
        <strain evidence="2 3">CBS 8904</strain>
    </source>
</reference>
<dbReference type="HOGENOM" id="CLU_824360_0_0_1"/>
<keyword evidence="3" id="KW-1185">Reference proteome</keyword>
<evidence type="ECO:0000256" key="1">
    <source>
        <dbReference type="SAM" id="SignalP"/>
    </source>
</evidence>
<dbReference type="EMBL" id="AMBO01000247">
    <property type="protein sequence ID" value="EKD03496.1"/>
    <property type="molecule type" value="Genomic_DNA"/>
</dbReference>
<accession>K1VSC6</accession>
<feature type="signal peptide" evidence="1">
    <location>
        <begin position="1"/>
        <end position="16"/>
    </location>
</feature>
<protein>
    <submittedName>
        <fullName evidence="2">Uncharacterized protein</fullName>
    </submittedName>
</protein>
<dbReference type="InParanoid" id="K1VSC6"/>
<evidence type="ECO:0000313" key="2">
    <source>
        <dbReference type="EMBL" id="EKD03496.1"/>
    </source>
</evidence>
<name>K1VSC6_TRIAC</name>
<comment type="caution">
    <text evidence="2">The sequence shown here is derived from an EMBL/GenBank/DDBJ whole genome shotgun (WGS) entry which is preliminary data.</text>
</comment>
<sequence length="337" mass="32322">MKVSALFLVLAAVATAAPAVQPEPAARGLLDPVTGAVGSATGAVNGAAGGLGALGGLLDPVTGALAGITGPISDLLHNLIAGVDQKVLPILAGQDDSVVHQTIETINRVLAGLPLGPTGLPDTNGLTASLEQALNGVLANQGVVSQVLQAVEGALAGGLPVKRALPLPIDINSLNLAGLGPLSGLLNELIQLLNGLISGLTGGKALGAADLKQLTDKINAVTGAVGQGKAAGIDTSALSGLLAPLLSTLNSLLGTVTGAAGGADKAVADAQQAVVGATGGLLTGLSAVKGLEGTIRGLLASLHLDGPLGPLVSSLLALIDNLLGGLGLGGLLSGVGL</sequence>
<feature type="chain" id="PRO_5003854332" evidence="1">
    <location>
        <begin position="17"/>
        <end position="337"/>
    </location>
</feature>
<dbReference type="AlphaFoldDB" id="K1VSC6"/>
<gene>
    <name evidence="2" type="ORF">A1Q2_02214</name>
</gene>